<evidence type="ECO:0000313" key="4">
    <source>
        <dbReference type="Proteomes" id="UP000664761"/>
    </source>
</evidence>
<gene>
    <name evidence="3" type="ORF">J0X12_10345</name>
</gene>
<dbReference type="InterPro" id="IPR050272">
    <property type="entry name" value="Isochorismatase-like_hydrls"/>
</dbReference>
<evidence type="ECO:0000256" key="1">
    <source>
        <dbReference type="ARBA" id="ARBA00022801"/>
    </source>
</evidence>
<name>A0ABS3F6A9_9PROT</name>
<dbReference type="GO" id="GO:0016787">
    <property type="term" value="F:hydrolase activity"/>
    <property type="evidence" value="ECO:0007669"/>
    <property type="project" value="UniProtKB-KW"/>
</dbReference>
<dbReference type="CDD" id="cd00431">
    <property type="entry name" value="cysteine_hydrolases"/>
    <property type="match status" value="1"/>
</dbReference>
<keyword evidence="4" id="KW-1185">Reference proteome</keyword>
<dbReference type="EMBL" id="JAFLNC010000003">
    <property type="protein sequence ID" value="MBO0334018.1"/>
    <property type="molecule type" value="Genomic_DNA"/>
</dbReference>
<dbReference type="SUPFAM" id="SSF52499">
    <property type="entry name" value="Isochorismatase-like hydrolases"/>
    <property type="match status" value="1"/>
</dbReference>
<dbReference type="Pfam" id="PF00857">
    <property type="entry name" value="Isochorismatase"/>
    <property type="match status" value="1"/>
</dbReference>
<dbReference type="Proteomes" id="UP000664761">
    <property type="component" value="Unassembled WGS sequence"/>
</dbReference>
<dbReference type="Gene3D" id="3.40.50.850">
    <property type="entry name" value="Isochorismatase-like"/>
    <property type="match status" value="1"/>
</dbReference>
<dbReference type="RefSeq" id="WP_207045885.1">
    <property type="nucleotide sequence ID" value="NZ_JAFLNC010000003.1"/>
</dbReference>
<evidence type="ECO:0000313" key="3">
    <source>
        <dbReference type="EMBL" id="MBO0334018.1"/>
    </source>
</evidence>
<comment type="caution">
    <text evidence="3">The sequence shown here is derived from an EMBL/GenBank/DDBJ whole genome shotgun (WGS) entry which is preliminary data.</text>
</comment>
<accession>A0ABS3F6A9</accession>
<dbReference type="InterPro" id="IPR000868">
    <property type="entry name" value="Isochorismatase-like_dom"/>
</dbReference>
<dbReference type="PANTHER" id="PTHR43540">
    <property type="entry name" value="PEROXYUREIDOACRYLATE/UREIDOACRYLATE AMIDOHYDROLASE-RELATED"/>
    <property type="match status" value="1"/>
</dbReference>
<dbReference type="InterPro" id="IPR036380">
    <property type="entry name" value="Isochorismatase-like_sf"/>
</dbReference>
<evidence type="ECO:0000259" key="2">
    <source>
        <dbReference type="Pfam" id="PF00857"/>
    </source>
</evidence>
<keyword evidence="1 3" id="KW-0378">Hydrolase</keyword>
<organism evidence="3 4">
    <name type="scientific">Sneathiella sedimenti</name>
    <dbReference type="NCBI Taxonomy" id="2816034"/>
    <lineage>
        <taxon>Bacteria</taxon>
        <taxon>Pseudomonadati</taxon>
        <taxon>Pseudomonadota</taxon>
        <taxon>Alphaproteobacteria</taxon>
        <taxon>Sneathiellales</taxon>
        <taxon>Sneathiellaceae</taxon>
        <taxon>Sneathiella</taxon>
    </lineage>
</organism>
<reference evidence="3 4" key="1">
    <citation type="submission" date="2021-03" db="EMBL/GenBank/DDBJ databases">
        <title>Sneathiella sp. CAU 1612 isolated from Kang Won-do.</title>
        <authorList>
            <person name="Kim W."/>
        </authorList>
    </citation>
    <scope>NUCLEOTIDE SEQUENCE [LARGE SCALE GENOMIC DNA]</scope>
    <source>
        <strain evidence="3 4">CAU 1612</strain>
    </source>
</reference>
<protein>
    <submittedName>
        <fullName evidence="3">Cysteine hydrolase</fullName>
    </submittedName>
</protein>
<feature type="domain" description="Isochorismatase-like" evidence="2">
    <location>
        <begin position="30"/>
        <end position="209"/>
    </location>
</feature>
<sequence length="241" mass="26007">MLTITVLGNAVQAENSGLPDPGFEIVPGRTALLVTDPQNDFLSPDGVTWGVVGKNVEANGTVENIDKLFAAAKKAEMPVFISPHYYYPHDHGWKFEGALEALMHKIGMFDRKGPLSTENFGGSGADWLDQYKKYINDGHTVVTSPHKVYGPETNDLVLQLRKQGIDKVILAGMSANLCTESHMRELIEQGFEVMVVPDATGAAQVPGYDGFAAAVTNYRMIASHIADTEATVAAIEASSVK</sequence>
<proteinExistence type="predicted"/>